<comment type="subcellular location">
    <subcellularLocation>
        <location evidence="1 10">Cytoplasm</location>
    </subcellularLocation>
    <subcellularLocation>
        <location evidence="2">Nucleus</location>
        <location evidence="2">Nucleolus</location>
    </subcellularLocation>
</comment>
<evidence type="ECO:0000256" key="9">
    <source>
        <dbReference type="ARBA" id="ARBA00029498"/>
    </source>
</evidence>
<keyword evidence="6 10" id="KW-0733">Signal recognition particle</keyword>
<dbReference type="Pfam" id="PF16969">
    <property type="entry name" value="SRP68"/>
    <property type="match status" value="1"/>
</dbReference>
<dbReference type="GO" id="GO:0030942">
    <property type="term" value="F:endoplasmic reticulum signal peptide binding"/>
    <property type="evidence" value="ECO:0007669"/>
    <property type="project" value="InterPro"/>
</dbReference>
<dbReference type="AlphaFoldDB" id="A0A2P5I0W8"/>
<feature type="region of interest" description="Disordered" evidence="11">
    <location>
        <begin position="516"/>
        <end position="537"/>
    </location>
</feature>
<accession>A0A2P5I0W8</accession>
<dbReference type="FunCoup" id="A0A2P5I0W8">
    <property type="interactions" value="915"/>
</dbReference>
<gene>
    <name evidence="12" type="ORF">DHEL01_v205448</name>
</gene>
<dbReference type="PIRSF" id="PIRSF038995">
    <property type="entry name" value="SRP68"/>
    <property type="match status" value="1"/>
</dbReference>
<dbReference type="InParanoid" id="A0A2P5I0W8"/>
<evidence type="ECO:0000256" key="6">
    <source>
        <dbReference type="ARBA" id="ARBA00023135"/>
    </source>
</evidence>
<keyword evidence="13" id="KW-1185">Reference proteome</keyword>
<dbReference type="GO" id="GO:0008312">
    <property type="term" value="F:7S RNA binding"/>
    <property type="evidence" value="ECO:0007669"/>
    <property type="project" value="InterPro"/>
</dbReference>
<comment type="function">
    <text evidence="10">Component of the signal recognition particle (SRP) complex, a ribonucleoprotein complex that mediates the cotranslational targeting of secretory and membrane proteins to the endoplasmic reticulum (ER). The SRP complex interacts with the signal sequence in nascent secretory and membrane proteins and directs them to the membrane of the ER.</text>
</comment>
<dbReference type="OrthoDB" id="10255118at2759"/>
<evidence type="ECO:0000256" key="3">
    <source>
        <dbReference type="ARBA" id="ARBA00009352"/>
    </source>
</evidence>
<name>A0A2P5I0W8_DIAHE</name>
<dbReference type="InterPro" id="IPR026258">
    <property type="entry name" value="SRP68"/>
</dbReference>
<evidence type="ECO:0000256" key="1">
    <source>
        <dbReference type="ARBA" id="ARBA00004496"/>
    </source>
</evidence>
<comment type="caution">
    <text evidence="12">The sequence shown here is derived from an EMBL/GenBank/DDBJ whole genome shotgun (WGS) entry which is preliminary data.</text>
</comment>
<proteinExistence type="inferred from homology"/>
<dbReference type="InterPro" id="IPR038253">
    <property type="entry name" value="SRP68_N_sf"/>
</dbReference>
<dbReference type="PANTHER" id="PTHR12860:SF0">
    <property type="entry name" value="SIGNAL RECOGNITION PARTICLE SUBUNIT SRP68"/>
    <property type="match status" value="1"/>
</dbReference>
<sequence length="609" mass="66488">MDTTKIILNTRLELLSAKDYANYASKLSTRLRSTRKRLGITGKSHGKPSNVDITPAQLAQNHEFIHVPLLKAERCWAKSMAWHSRDTTTKATRTNIISKLVKAVKIVQNLVATLSDSASGATASDVLSARAYAALLKGDCSSRARKWEDCLISYSIAKIIYSALPPPDVVGNTFRDHVSDRVDIPLRLAQRQQNIPTSISLLSLAKQHLPRSEKDLVSGLEEVKPGFLEQDEDADMPNGGPLKTVKWRTRQVPVEDAEVVLKLAAMEKAASEVSQKLGSSSVVRSKLKVDVYDDILATSNYAIDATVQVTEELKEQGVPQGDPRMQNLAVLRTKLKYDLLSWQIGRNRVLLGQHDGALLDDGPGFKKSKSAGDAAPGIKDSRLVKQLGKKTSVYTKTIQILEEAKELPGVSADEDLVAEIDAVAKYFTALKSLAIARAHTLVGKPANALALIQHAHDQNEAALPVLSEHSESEDIGLKTIDVIVSDAEFLQNLLKGELQRCRAVVQIANLRKEADKGDAKAAKAAQPPLIDRLGQYPSKGVDPENIVPYPPKMEPIPIKPLFLDVAYNHVQYPKEKSAKAGSVESKTNAKSGEPEKQPAKKGWFGFGRG</sequence>
<feature type="region of interest" description="Disordered" evidence="11">
    <location>
        <begin position="575"/>
        <end position="609"/>
    </location>
</feature>
<dbReference type="EMBL" id="MAVT02000400">
    <property type="protein sequence ID" value="POS76162.1"/>
    <property type="molecule type" value="Genomic_DNA"/>
</dbReference>
<dbReference type="GO" id="GO:0005786">
    <property type="term" value="C:signal recognition particle, endoplasmic reticulum targeting"/>
    <property type="evidence" value="ECO:0007669"/>
    <property type="project" value="UniProtKB-KW"/>
</dbReference>
<organism evidence="12 13">
    <name type="scientific">Diaporthe helianthi</name>
    <dbReference type="NCBI Taxonomy" id="158607"/>
    <lineage>
        <taxon>Eukaryota</taxon>
        <taxon>Fungi</taxon>
        <taxon>Dikarya</taxon>
        <taxon>Ascomycota</taxon>
        <taxon>Pezizomycotina</taxon>
        <taxon>Sordariomycetes</taxon>
        <taxon>Sordariomycetidae</taxon>
        <taxon>Diaporthales</taxon>
        <taxon>Diaporthaceae</taxon>
        <taxon>Diaporthe</taxon>
    </lineage>
</organism>
<dbReference type="Proteomes" id="UP000094444">
    <property type="component" value="Unassembled WGS sequence"/>
</dbReference>
<evidence type="ECO:0000256" key="4">
    <source>
        <dbReference type="ARBA" id="ARBA00022490"/>
    </source>
</evidence>
<evidence type="ECO:0000256" key="11">
    <source>
        <dbReference type="SAM" id="MobiDB-lite"/>
    </source>
</evidence>
<dbReference type="STRING" id="158607.A0A2P5I0W8"/>
<keyword evidence="7" id="KW-0539">Nucleus</keyword>
<reference evidence="12" key="1">
    <citation type="submission" date="2017-09" db="EMBL/GenBank/DDBJ databases">
        <title>Polyketide synthases of a Diaporthe helianthi virulent isolate.</title>
        <authorList>
            <person name="Baroncelli R."/>
        </authorList>
    </citation>
    <scope>NUCLEOTIDE SEQUENCE [LARGE SCALE GENOMIC DNA]</scope>
    <source>
        <strain evidence="12">7/96</strain>
    </source>
</reference>
<dbReference type="GO" id="GO:0006614">
    <property type="term" value="P:SRP-dependent cotranslational protein targeting to membrane"/>
    <property type="evidence" value="ECO:0007669"/>
    <property type="project" value="InterPro"/>
</dbReference>
<keyword evidence="8 10" id="KW-0687">Ribonucleoprotein</keyword>
<comment type="similarity">
    <text evidence="3 10">Belongs to the SRP68 family.</text>
</comment>
<dbReference type="PANTHER" id="PTHR12860">
    <property type="entry name" value="SIGNAL RECOGNITION PARTICLE 68 KDA PROTEIN"/>
    <property type="match status" value="1"/>
</dbReference>
<dbReference type="GO" id="GO:0005047">
    <property type="term" value="F:signal recognition particle binding"/>
    <property type="evidence" value="ECO:0007669"/>
    <property type="project" value="InterPro"/>
</dbReference>
<keyword evidence="4 10" id="KW-0963">Cytoplasm</keyword>
<protein>
    <recommendedName>
        <fullName evidence="9 10">Signal recognition particle subunit SRP68</fullName>
        <shortName evidence="10">SRP68</shortName>
    </recommendedName>
</protein>
<evidence type="ECO:0000256" key="7">
    <source>
        <dbReference type="ARBA" id="ARBA00023242"/>
    </source>
</evidence>
<evidence type="ECO:0000256" key="2">
    <source>
        <dbReference type="ARBA" id="ARBA00004604"/>
    </source>
</evidence>
<keyword evidence="5 10" id="KW-0694">RNA-binding</keyword>
<dbReference type="Gene3D" id="1.10.3450.40">
    <property type="entry name" value="Signal recognition particle, SRP68 subunit, RNA-binding domain"/>
    <property type="match status" value="1"/>
</dbReference>
<evidence type="ECO:0000256" key="10">
    <source>
        <dbReference type="PIRNR" id="PIRNR038995"/>
    </source>
</evidence>
<evidence type="ECO:0000313" key="13">
    <source>
        <dbReference type="Proteomes" id="UP000094444"/>
    </source>
</evidence>
<evidence type="ECO:0000256" key="8">
    <source>
        <dbReference type="ARBA" id="ARBA00023274"/>
    </source>
</evidence>
<dbReference type="GO" id="GO:0005730">
    <property type="term" value="C:nucleolus"/>
    <property type="evidence" value="ECO:0007669"/>
    <property type="project" value="UniProtKB-SubCell"/>
</dbReference>
<evidence type="ECO:0000256" key="5">
    <source>
        <dbReference type="ARBA" id="ARBA00022884"/>
    </source>
</evidence>
<evidence type="ECO:0000313" key="12">
    <source>
        <dbReference type="EMBL" id="POS76162.1"/>
    </source>
</evidence>